<dbReference type="OrthoDB" id="5286at2759"/>
<evidence type="ECO:0000256" key="1">
    <source>
        <dbReference type="ARBA" id="ARBA00008140"/>
    </source>
</evidence>
<name>A0A1X6NLA1_PORUM</name>
<dbReference type="Proteomes" id="UP000218209">
    <property type="component" value="Unassembled WGS sequence"/>
</dbReference>
<evidence type="ECO:0000256" key="3">
    <source>
        <dbReference type="ARBA" id="ARBA00022801"/>
    </source>
</evidence>
<organism evidence="5 6">
    <name type="scientific">Porphyra umbilicalis</name>
    <name type="common">Purple laver</name>
    <name type="synonym">Red alga</name>
    <dbReference type="NCBI Taxonomy" id="2786"/>
    <lineage>
        <taxon>Eukaryota</taxon>
        <taxon>Rhodophyta</taxon>
        <taxon>Bangiophyceae</taxon>
        <taxon>Bangiales</taxon>
        <taxon>Bangiaceae</taxon>
        <taxon>Porphyra</taxon>
    </lineage>
</organism>
<dbReference type="InterPro" id="IPR042266">
    <property type="entry name" value="PPPDE_sf"/>
</dbReference>
<gene>
    <name evidence="5" type="ORF">BU14_1565s0002</name>
</gene>
<protein>
    <recommendedName>
        <fullName evidence="4">PPPDE domain-containing protein</fullName>
    </recommendedName>
</protein>
<sequence length="243" mass="25223">MEPRPGDDDATVAAAVPAVDATAASVSAAAASAAAAGADDPPLPPRVRGGRVVPVPLPPSPATRPTVYLNVYNLTMPSPPPSLVTFTSMLASTGLGLHHSGVQVGTTEYAFGGHCEGGTGVFEVRPRRAPGAEFRESIELGACVYSAAEVKEIVRALGVAWPGAGYNLLSRNCNHFADQLCRRLTGVGAPPWVNRLAGVGEAFKWALPEGFDTPMAAPVVPDEMRPARDGARDVADVRPYFGL</sequence>
<evidence type="ECO:0000313" key="5">
    <source>
        <dbReference type="EMBL" id="OSX69385.1"/>
    </source>
</evidence>
<dbReference type="GO" id="GO:0101005">
    <property type="term" value="F:deubiquitinase activity"/>
    <property type="evidence" value="ECO:0007669"/>
    <property type="project" value="TreeGrafter"/>
</dbReference>
<dbReference type="GO" id="GO:0016579">
    <property type="term" value="P:protein deubiquitination"/>
    <property type="evidence" value="ECO:0007669"/>
    <property type="project" value="TreeGrafter"/>
</dbReference>
<proteinExistence type="inferred from homology"/>
<evidence type="ECO:0000259" key="4">
    <source>
        <dbReference type="PROSITE" id="PS51858"/>
    </source>
</evidence>
<dbReference type="Pfam" id="PF05903">
    <property type="entry name" value="Peptidase_C97"/>
    <property type="match status" value="1"/>
</dbReference>
<keyword evidence="3" id="KW-0378">Hydrolase</keyword>
<keyword evidence="2" id="KW-0645">Protease</keyword>
<dbReference type="AlphaFoldDB" id="A0A1X6NLA1"/>
<feature type="domain" description="PPPDE" evidence="4">
    <location>
        <begin position="65"/>
        <end position="224"/>
    </location>
</feature>
<dbReference type="PANTHER" id="PTHR12378:SF80">
    <property type="entry name" value="IP06716P-RELATED"/>
    <property type="match status" value="1"/>
</dbReference>
<evidence type="ECO:0000256" key="2">
    <source>
        <dbReference type="ARBA" id="ARBA00022670"/>
    </source>
</evidence>
<reference evidence="5 6" key="1">
    <citation type="submission" date="2017-03" db="EMBL/GenBank/DDBJ databases">
        <title>WGS assembly of Porphyra umbilicalis.</title>
        <authorList>
            <person name="Brawley S.H."/>
            <person name="Blouin N.A."/>
            <person name="Ficko-Blean E."/>
            <person name="Wheeler G.L."/>
            <person name="Lohr M."/>
            <person name="Goodson H.V."/>
            <person name="Jenkins J.W."/>
            <person name="Blaby-Haas C.E."/>
            <person name="Helliwell K.E."/>
            <person name="Chan C."/>
            <person name="Marriage T."/>
            <person name="Bhattacharya D."/>
            <person name="Klein A.S."/>
            <person name="Badis Y."/>
            <person name="Brodie J."/>
            <person name="Cao Y."/>
            <person name="Collen J."/>
            <person name="Dittami S.M."/>
            <person name="Gachon C.M."/>
            <person name="Green B.R."/>
            <person name="Karpowicz S."/>
            <person name="Kim J.W."/>
            <person name="Kudahl U."/>
            <person name="Lin S."/>
            <person name="Michel G."/>
            <person name="Mittag M."/>
            <person name="Olson B.J."/>
            <person name="Pangilinan J."/>
            <person name="Peng Y."/>
            <person name="Qiu H."/>
            <person name="Shu S."/>
            <person name="Singer J.T."/>
            <person name="Smith A.G."/>
            <person name="Sprecher B.N."/>
            <person name="Wagner V."/>
            <person name="Wang W."/>
            <person name="Wang Z.-Y."/>
            <person name="Yan J."/>
            <person name="Yarish C."/>
            <person name="Zoeuner-Riek S."/>
            <person name="Zhuang Y."/>
            <person name="Zou Y."/>
            <person name="Lindquist E.A."/>
            <person name="Grimwood J."/>
            <person name="Barry K."/>
            <person name="Rokhsar D.S."/>
            <person name="Schmutz J."/>
            <person name="Stiller J.W."/>
            <person name="Grossman A.R."/>
            <person name="Prochnik S.E."/>
        </authorList>
    </citation>
    <scope>NUCLEOTIDE SEQUENCE [LARGE SCALE GENOMIC DNA]</scope>
    <source>
        <strain evidence="5">4086291</strain>
    </source>
</reference>
<keyword evidence="6" id="KW-1185">Reference proteome</keyword>
<dbReference type="InterPro" id="IPR008580">
    <property type="entry name" value="PPPDE_dom"/>
</dbReference>
<evidence type="ECO:0000313" key="6">
    <source>
        <dbReference type="Proteomes" id="UP000218209"/>
    </source>
</evidence>
<dbReference type="PROSITE" id="PS51858">
    <property type="entry name" value="PPPDE"/>
    <property type="match status" value="1"/>
</dbReference>
<dbReference type="EMBL" id="KV919584">
    <property type="protein sequence ID" value="OSX69385.1"/>
    <property type="molecule type" value="Genomic_DNA"/>
</dbReference>
<dbReference type="SMART" id="SM01179">
    <property type="entry name" value="DUF862"/>
    <property type="match status" value="1"/>
</dbReference>
<dbReference type="PANTHER" id="PTHR12378">
    <property type="entry name" value="DESUMOYLATING ISOPEPTIDASE"/>
    <property type="match status" value="1"/>
</dbReference>
<dbReference type="GO" id="GO:0006508">
    <property type="term" value="P:proteolysis"/>
    <property type="evidence" value="ECO:0007669"/>
    <property type="project" value="UniProtKB-KW"/>
</dbReference>
<dbReference type="Gene3D" id="3.90.1720.30">
    <property type="entry name" value="PPPDE domains"/>
    <property type="match status" value="1"/>
</dbReference>
<accession>A0A1X6NLA1</accession>
<comment type="similarity">
    <text evidence="1">Belongs to the DeSI family.</text>
</comment>